<organism evidence="2 3">
    <name type="scientific">Paenibacillus athensensis</name>
    <dbReference type="NCBI Taxonomy" id="1967502"/>
    <lineage>
        <taxon>Bacteria</taxon>
        <taxon>Bacillati</taxon>
        <taxon>Bacillota</taxon>
        <taxon>Bacilli</taxon>
        <taxon>Bacillales</taxon>
        <taxon>Paenibacillaceae</taxon>
        <taxon>Paenibacillus</taxon>
    </lineage>
</organism>
<dbReference type="PROSITE" id="PS51186">
    <property type="entry name" value="GNAT"/>
    <property type="match status" value="1"/>
</dbReference>
<dbReference type="EMBL" id="MYFO01000003">
    <property type="protein sequence ID" value="TFE90903.1"/>
    <property type="molecule type" value="Genomic_DNA"/>
</dbReference>
<evidence type="ECO:0000313" key="3">
    <source>
        <dbReference type="Proteomes" id="UP000298246"/>
    </source>
</evidence>
<dbReference type="Pfam" id="PF00583">
    <property type="entry name" value="Acetyltransf_1"/>
    <property type="match status" value="1"/>
</dbReference>
<dbReference type="InterPro" id="IPR000182">
    <property type="entry name" value="GNAT_dom"/>
</dbReference>
<dbReference type="SUPFAM" id="SSF55729">
    <property type="entry name" value="Acyl-CoA N-acyltransferases (Nat)"/>
    <property type="match status" value="1"/>
</dbReference>
<keyword evidence="2" id="KW-0808">Transferase</keyword>
<evidence type="ECO:0000313" key="2">
    <source>
        <dbReference type="EMBL" id="TFE90903.1"/>
    </source>
</evidence>
<dbReference type="Gene3D" id="3.40.630.30">
    <property type="match status" value="1"/>
</dbReference>
<sequence>MMPELPWRLVPFTEAHGPAVCAWTYPAPYEAYGWPEWSAMQRETREFADPDLRRDQYAAAVDADGALVGYAQFFPLAGVIRLGLGLRPDLCGRGWGAAYAQLLAQEAERRAPGCEVDLEVLVNNVRAVKAYERAGFVITDTYERPAPDGTAPLVHCMVYRPERGTAE</sequence>
<name>A0A4Y8Q8W3_9BACL</name>
<keyword evidence="3" id="KW-1185">Reference proteome</keyword>
<dbReference type="RefSeq" id="WP_230632917.1">
    <property type="nucleotide sequence ID" value="NZ_MYFO02000007.1"/>
</dbReference>
<comment type="caution">
    <text evidence="2">The sequence shown here is derived from an EMBL/GenBank/DDBJ whole genome shotgun (WGS) entry which is preliminary data.</text>
</comment>
<reference evidence="2 3" key="1">
    <citation type="submission" date="2017-03" db="EMBL/GenBank/DDBJ databases">
        <title>Isolation of Levoglucosan Utilizing Bacteria.</title>
        <authorList>
            <person name="Arya A.S."/>
        </authorList>
    </citation>
    <scope>NUCLEOTIDE SEQUENCE [LARGE SCALE GENOMIC DNA]</scope>
    <source>
        <strain evidence="2 3">MEC069</strain>
    </source>
</reference>
<dbReference type="InterPro" id="IPR016181">
    <property type="entry name" value="Acyl_CoA_acyltransferase"/>
</dbReference>
<evidence type="ECO:0000259" key="1">
    <source>
        <dbReference type="PROSITE" id="PS51186"/>
    </source>
</evidence>
<protein>
    <submittedName>
        <fullName evidence="2">GNAT family N-acetyltransferase</fullName>
    </submittedName>
</protein>
<proteinExistence type="predicted"/>
<gene>
    <name evidence="2" type="ORF">B5M42_03500</name>
</gene>
<feature type="domain" description="N-acetyltransferase" evidence="1">
    <location>
        <begin position="7"/>
        <end position="159"/>
    </location>
</feature>
<accession>A0A4Y8Q8W3</accession>
<dbReference type="AlphaFoldDB" id="A0A4Y8Q8W3"/>
<dbReference type="Proteomes" id="UP000298246">
    <property type="component" value="Unassembled WGS sequence"/>
</dbReference>
<dbReference type="GO" id="GO:0016747">
    <property type="term" value="F:acyltransferase activity, transferring groups other than amino-acyl groups"/>
    <property type="evidence" value="ECO:0007669"/>
    <property type="project" value="InterPro"/>
</dbReference>